<dbReference type="EMBL" id="JARKIK010000068">
    <property type="protein sequence ID" value="KAK8729224.1"/>
    <property type="molecule type" value="Genomic_DNA"/>
</dbReference>
<keyword evidence="2" id="KW-1185">Reference proteome</keyword>
<dbReference type="AlphaFoldDB" id="A0AAW0WTT1"/>
<sequence>MTSSLGSNRESRPAISLPHLCHHYCLALLPSKQPSTPVSPLLPCPLTIYTTFHTCVTTTALPSYHLHNLPHLCHHYCLALLPSTQPSTPVSPPLPCPLTIYTTFHTCVTTTALPSYHLHNLPHLCHHHCLALLPSKQPSTPVSPPLPCPLTIYTTFHTCVTTTALPSYHLHNLPHLCHHHCLALLPSTQPSTPVSPSLPCPLTIYNPTPTQLESLTRSLTSSLVVCTSH</sequence>
<evidence type="ECO:0000313" key="2">
    <source>
        <dbReference type="Proteomes" id="UP001445076"/>
    </source>
</evidence>
<accession>A0AAW0WTT1</accession>
<organism evidence="1 2">
    <name type="scientific">Cherax quadricarinatus</name>
    <name type="common">Australian red claw crayfish</name>
    <dbReference type="NCBI Taxonomy" id="27406"/>
    <lineage>
        <taxon>Eukaryota</taxon>
        <taxon>Metazoa</taxon>
        <taxon>Ecdysozoa</taxon>
        <taxon>Arthropoda</taxon>
        <taxon>Crustacea</taxon>
        <taxon>Multicrustacea</taxon>
        <taxon>Malacostraca</taxon>
        <taxon>Eumalacostraca</taxon>
        <taxon>Eucarida</taxon>
        <taxon>Decapoda</taxon>
        <taxon>Pleocyemata</taxon>
        <taxon>Astacidea</taxon>
        <taxon>Parastacoidea</taxon>
        <taxon>Parastacidae</taxon>
        <taxon>Cherax</taxon>
    </lineage>
</organism>
<reference evidence="1 2" key="1">
    <citation type="journal article" date="2024" name="BMC Genomics">
        <title>Genome assembly of redclaw crayfish (Cherax quadricarinatus) provides insights into its immune adaptation and hypoxia tolerance.</title>
        <authorList>
            <person name="Liu Z."/>
            <person name="Zheng J."/>
            <person name="Li H."/>
            <person name="Fang K."/>
            <person name="Wang S."/>
            <person name="He J."/>
            <person name="Zhou D."/>
            <person name="Weng S."/>
            <person name="Chi M."/>
            <person name="Gu Z."/>
            <person name="He J."/>
            <person name="Li F."/>
            <person name="Wang M."/>
        </authorList>
    </citation>
    <scope>NUCLEOTIDE SEQUENCE [LARGE SCALE GENOMIC DNA]</scope>
    <source>
        <strain evidence="1">ZL_2023a</strain>
    </source>
</reference>
<proteinExistence type="predicted"/>
<gene>
    <name evidence="1" type="ORF">OTU49_008687</name>
</gene>
<name>A0AAW0WTT1_CHEQU</name>
<evidence type="ECO:0000313" key="1">
    <source>
        <dbReference type="EMBL" id="KAK8729224.1"/>
    </source>
</evidence>
<dbReference type="Proteomes" id="UP001445076">
    <property type="component" value="Unassembled WGS sequence"/>
</dbReference>
<protein>
    <submittedName>
        <fullName evidence="1">Uncharacterized protein</fullName>
    </submittedName>
</protein>
<comment type="caution">
    <text evidence="1">The sequence shown here is derived from an EMBL/GenBank/DDBJ whole genome shotgun (WGS) entry which is preliminary data.</text>
</comment>